<gene>
    <name evidence="6" type="primary">lepA</name>
    <name evidence="8" type="ORF">COV62_00440</name>
</gene>
<keyword evidence="8" id="KW-0251">Elongation factor</keyword>
<dbReference type="Gene3D" id="3.30.70.240">
    <property type="match status" value="1"/>
</dbReference>
<keyword evidence="5 6" id="KW-0342">GTP-binding</keyword>
<dbReference type="GO" id="GO:0003746">
    <property type="term" value="F:translation elongation factor activity"/>
    <property type="evidence" value="ECO:0007669"/>
    <property type="project" value="UniProtKB-UniRule"/>
</dbReference>
<evidence type="ECO:0000256" key="3">
    <source>
        <dbReference type="ARBA" id="ARBA00022801"/>
    </source>
</evidence>
<dbReference type="HAMAP" id="MF_00071">
    <property type="entry name" value="LepA"/>
    <property type="match status" value="1"/>
</dbReference>
<dbReference type="InterPro" id="IPR000640">
    <property type="entry name" value="EFG_V-like"/>
</dbReference>
<dbReference type="Proteomes" id="UP000231139">
    <property type="component" value="Unassembled WGS sequence"/>
</dbReference>
<name>A0A2H0N1N7_9BACT</name>
<dbReference type="GO" id="GO:0005886">
    <property type="term" value="C:plasma membrane"/>
    <property type="evidence" value="ECO:0007669"/>
    <property type="project" value="UniProtKB-SubCell"/>
</dbReference>
<dbReference type="AlphaFoldDB" id="A0A2H0N1N7"/>
<evidence type="ECO:0000256" key="2">
    <source>
        <dbReference type="ARBA" id="ARBA00022741"/>
    </source>
</evidence>
<protein>
    <recommendedName>
        <fullName evidence="6">Elongation factor 4</fullName>
        <shortName evidence="6">EF-4</shortName>
        <ecNumber evidence="6">3.6.5.n1</ecNumber>
    </recommendedName>
    <alternativeName>
        <fullName evidence="6">Ribosomal back-translocase LepA</fullName>
    </alternativeName>
</protein>
<evidence type="ECO:0000256" key="1">
    <source>
        <dbReference type="ARBA" id="ARBA00005454"/>
    </source>
</evidence>
<dbReference type="CDD" id="cd01890">
    <property type="entry name" value="LepA"/>
    <property type="match status" value="1"/>
</dbReference>
<dbReference type="FunFam" id="3.40.50.300:FF:000078">
    <property type="entry name" value="Elongation factor 4"/>
    <property type="match status" value="1"/>
</dbReference>
<keyword evidence="6" id="KW-0472">Membrane</keyword>
<dbReference type="SUPFAM" id="SSF52540">
    <property type="entry name" value="P-loop containing nucleoside triphosphate hydrolases"/>
    <property type="match status" value="1"/>
</dbReference>
<dbReference type="InterPro" id="IPR013842">
    <property type="entry name" value="LepA_CTD"/>
</dbReference>
<feature type="domain" description="Tr-type G" evidence="7">
    <location>
        <begin position="4"/>
        <end position="190"/>
    </location>
</feature>
<dbReference type="PROSITE" id="PS51722">
    <property type="entry name" value="G_TR_2"/>
    <property type="match status" value="1"/>
</dbReference>
<dbReference type="GO" id="GO:0043022">
    <property type="term" value="F:ribosome binding"/>
    <property type="evidence" value="ECO:0007669"/>
    <property type="project" value="UniProtKB-UniRule"/>
</dbReference>
<comment type="function">
    <text evidence="6">Required for accurate and efficient protein synthesis under certain stress conditions. May act as a fidelity factor of the translation reaction, by catalyzing a one-codon backward translocation of tRNAs on improperly translocated ribosomes. Back-translocation proceeds from a post-translocation (POST) complex to a pre-translocation (PRE) complex, thus giving elongation factor G a second chance to translocate the tRNAs correctly. Binds to ribosomes in a GTP-dependent manner.</text>
</comment>
<dbReference type="Pfam" id="PF03144">
    <property type="entry name" value="GTP_EFTU_D2"/>
    <property type="match status" value="1"/>
</dbReference>
<keyword evidence="3 6" id="KW-0378">Hydrolase</keyword>
<dbReference type="Pfam" id="PF06421">
    <property type="entry name" value="LepA_C"/>
    <property type="match status" value="1"/>
</dbReference>
<sequence>MEENQIRNFVIISHIDHGKSTLADRFLELTDTISKEKMHPQYLDSMDLEREKGITIKMKPVTMIYRPLQSQKSSSKFILNLIDTPGHVDFSYEVSRSLAAVEGAILLVDAVKGIQAQTLANLELAQKEKLVLIPVINKIDLPQAKTEETKKELANLLNIKEDEIFSISAKTGENVKKLLDSLILKIPGPEIRLEKPFRALIFDSKYDSFLGVVAYVRVVDGKIRKGEEISFLASQDRGIVKEVGIFKPDLTPIEELKSGQIGFITTGIKEPEKIRIGDTITKILDYRIEPLAGYREPEPKVFVSLYPENQTDFELLKNAFLRLKLNDSSLFFQPQKYQLLGRGFLCGFLGSLHAEITIERLKREFNLNLIVGAPQVCYKVLNQQGKETSVFNAADWPENPQKVFEPWVELKVITPLFFLSKVFELLKSFGGKYLDSSGFSKDRFFLVYQLPLRSLIGNFYQKLLNVSQGFASLTYREIGFEEGDLVKLEILIAGKTEELLSRIVPKTQVFLEARKMVKKLKELLPSQLFAVSIQAKISGKIIARETKKARRRDVIAPLYGGDYTRKRKLLEKQKKGKEKLKERGQLKIPSGVFFKMFTSD</sequence>
<accession>A0A2H0N1N7</accession>
<dbReference type="Gene3D" id="3.30.70.870">
    <property type="entry name" value="Elongation Factor G (Translational Gtpase), domain 3"/>
    <property type="match status" value="1"/>
</dbReference>
<evidence type="ECO:0000313" key="9">
    <source>
        <dbReference type="Proteomes" id="UP000231139"/>
    </source>
</evidence>
<dbReference type="EMBL" id="PCWK01000009">
    <property type="protein sequence ID" value="PIR02798.1"/>
    <property type="molecule type" value="Genomic_DNA"/>
</dbReference>
<feature type="binding site" evidence="6">
    <location>
        <begin position="137"/>
        <end position="140"/>
    </location>
    <ligand>
        <name>GTP</name>
        <dbReference type="ChEBI" id="CHEBI:37565"/>
    </ligand>
</feature>
<dbReference type="GO" id="GO:0045727">
    <property type="term" value="P:positive regulation of translation"/>
    <property type="evidence" value="ECO:0007669"/>
    <property type="project" value="UniProtKB-UniRule"/>
</dbReference>
<dbReference type="InterPro" id="IPR004161">
    <property type="entry name" value="EFTu-like_2"/>
</dbReference>
<dbReference type="GO" id="GO:0005525">
    <property type="term" value="F:GTP binding"/>
    <property type="evidence" value="ECO:0007669"/>
    <property type="project" value="UniProtKB-UniRule"/>
</dbReference>
<dbReference type="Gene3D" id="2.40.30.10">
    <property type="entry name" value="Translation factors"/>
    <property type="match status" value="1"/>
</dbReference>
<evidence type="ECO:0000259" key="7">
    <source>
        <dbReference type="PROSITE" id="PS51722"/>
    </source>
</evidence>
<dbReference type="PRINTS" id="PR00315">
    <property type="entry name" value="ELONGATNFCT"/>
</dbReference>
<dbReference type="NCBIfam" id="TIGR00231">
    <property type="entry name" value="small_GTP"/>
    <property type="match status" value="1"/>
</dbReference>
<comment type="caution">
    <text evidence="8">The sequence shown here is derived from an EMBL/GenBank/DDBJ whole genome shotgun (WGS) entry which is preliminary data.</text>
</comment>
<dbReference type="InterPro" id="IPR035647">
    <property type="entry name" value="EFG_III/V"/>
</dbReference>
<dbReference type="PANTHER" id="PTHR43512:SF4">
    <property type="entry name" value="TRANSLATION FACTOR GUF1 HOMOLOG, CHLOROPLASTIC"/>
    <property type="match status" value="1"/>
</dbReference>
<comment type="similarity">
    <text evidence="1 6">Belongs to the TRAFAC class translation factor GTPase superfamily. Classic translation factor GTPase family. LepA subfamily.</text>
</comment>
<dbReference type="SUPFAM" id="SSF54980">
    <property type="entry name" value="EF-G C-terminal domain-like"/>
    <property type="match status" value="2"/>
</dbReference>
<dbReference type="NCBIfam" id="TIGR01393">
    <property type="entry name" value="lepA"/>
    <property type="match status" value="1"/>
</dbReference>
<evidence type="ECO:0000256" key="5">
    <source>
        <dbReference type="ARBA" id="ARBA00023134"/>
    </source>
</evidence>
<dbReference type="PROSITE" id="PS00301">
    <property type="entry name" value="G_TR_1"/>
    <property type="match status" value="1"/>
</dbReference>
<feature type="binding site" evidence="6">
    <location>
        <begin position="16"/>
        <end position="21"/>
    </location>
    <ligand>
        <name>GTP</name>
        <dbReference type="ChEBI" id="CHEBI:37565"/>
    </ligand>
</feature>
<dbReference type="FunFam" id="2.40.30.10:FF:000015">
    <property type="entry name" value="Translation factor GUF1, mitochondrial"/>
    <property type="match status" value="1"/>
</dbReference>
<dbReference type="InterPro" id="IPR027417">
    <property type="entry name" value="P-loop_NTPase"/>
</dbReference>
<proteinExistence type="inferred from homology"/>
<dbReference type="InterPro" id="IPR009000">
    <property type="entry name" value="Transl_B-barrel_sf"/>
</dbReference>
<organism evidence="8 9">
    <name type="scientific">Candidatus Nealsonbacteria bacterium CG11_big_fil_rev_8_21_14_0_20_35_11</name>
    <dbReference type="NCBI Taxonomy" id="1974713"/>
    <lineage>
        <taxon>Bacteria</taxon>
        <taxon>Candidatus Nealsoniibacteriota</taxon>
    </lineage>
</organism>
<reference evidence="8 9" key="1">
    <citation type="submission" date="2017-09" db="EMBL/GenBank/DDBJ databases">
        <title>Depth-based differentiation of microbial function through sediment-hosted aquifers and enrichment of novel symbionts in the deep terrestrial subsurface.</title>
        <authorList>
            <person name="Probst A.J."/>
            <person name="Ladd B."/>
            <person name="Jarett J.K."/>
            <person name="Geller-Mcgrath D.E."/>
            <person name="Sieber C.M."/>
            <person name="Emerson J.B."/>
            <person name="Anantharaman K."/>
            <person name="Thomas B.C."/>
            <person name="Malmstrom R."/>
            <person name="Stieglmeier M."/>
            <person name="Klingl A."/>
            <person name="Woyke T."/>
            <person name="Ryan C.M."/>
            <person name="Banfield J.F."/>
        </authorList>
    </citation>
    <scope>NUCLEOTIDE SEQUENCE [LARGE SCALE GENOMIC DNA]</scope>
    <source>
        <strain evidence="8">CG11_big_fil_rev_8_21_14_0_20_35_11</strain>
    </source>
</reference>
<dbReference type="Gene3D" id="3.40.50.300">
    <property type="entry name" value="P-loop containing nucleotide triphosphate hydrolases"/>
    <property type="match status" value="1"/>
</dbReference>
<dbReference type="InterPro" id="IPR038363">
    <property type="entry name" value="LepA_C_sf"/>
</dbReference>
<dbReference type="Pfam" id="PF00679">
    <property type="entry name" value="EFG_C"/>
    <property type="match status" value="1"/>
</dbReference>
<dbReference type="PANTHER" id="PTHR43512">
    <property type="entry name" value="TRANSLATION FACTOR GUF1-RELATED"/>
    <property type="match status" value="1"/>
</dbReference>
<comment type="subcellular location">
    <subcellularLocation>
        <location evidence="6">Cell membrane</location>
        <topology evidence="6">Peripheral membrane protein</topology>
        <orientation evidence="6">Cytoplasmic side</orientation>
    </subcellularLocation>
</comment>
<keyword evidence="2 6" id="KW-0547">Nucleotide-binding</keyword>
<dbReference type="InterPro" id="IPR031157">
    <property type="entry name" value="G_TR_CS"/>
</dbReference>
<dbReference type="GO" id="GO:0003924">
    <property type="term" value="F:GTPase activity"/>
    <property type="evidence" value="ECO:0007669"/>
    <property type="project" value="UniProtKB-UniRule"/>
</dbReference>
<comment type="catalytic activity">
    <reaction evidence="6">
        <text>GTP + H2O = GDP + phosphate + H(+)</text>
        <dbReference type="Rhea" id="RHEA:19669"/>
        <dbReference type="ChEBI" id="CHEBI:15377"/>
        <dbReference type="ChEBI" id="CHEBI:15378"/>
        <dbReference type="ChEBI" id="CHEBI:37565"/>
        <dbReference type="ChEBI" id="CHEBI:43474"/>
        <dbReference type="ChEBI" id="CHEBI:58189"/>
        <dbReference type="EC" id="3.6.5.n1"/>
    </reaction>
</comment>
<keyword evidence="4 6" id="KW-0648">Protein biosynthesis</keyword>
<keyword evidence="6" id="KW-1003">Cell membrane</keyword>
<evidence type="ECO:0000313" key="8">
    <source>
        <dbReference type="EMBL" id="PIR02798.1"/>
    </source>
</evidence>
<dbReference type="SUPFAM" id="SSF50447">
    <property type="entry name" value="Translation proteins"/>
    <property type="match status" value="1"/>
</dbReference>
<dbReference type="Gene3D" id="3.30.70.2570">
    <property type="entry name" value="Elongation factor 4, C-terminal domain"/>
    <property type="match status" value="1"/>
</dbReference>
<dbReference type="Pfam" id="PF00009">
    <property type="entry name" value="GTP_EFTU"/>
    <property type="match status" value="1"/>
</dbReference>
<dbReference type="InterPro" id="IPR005225">
    <property type="entry name" value="Small_GTP-bd"/>
</dbReference>
<dbReference type="InterPro" id="IPR006297">
    <property type="entry name" value="EF-4"/>
</dbReference>
<evidence type="ECO:0000256" key="4">
    <source>
        <dbReference type="ARBA" id="ARBA00022917"/>
    </source>
</evidence>
<dbReference type="EC" id="3.6.5.n1" evidence="6"/>
<dbReference type="CDD" id="cd03699">
    <property type="entry name" value="EF4_II"/>
    <property type="match status" value="1"/>
</dbReference>
<dbReference type="InterPro" id="IPR000795">
    <property type="entry name" value="T_Tr_GTP-bd_dom"/>
</dbReference>
<evidence type="ECO:0000256" key="6">
    <source>
        <dbReference type="HAMAP-Rule" id="MF_00071"/>
    </source>
</evidence>